<dbReference type="EMBL" id="QHKM01000001">
    <property type="protein sequence ID" value="RAK69922.1"/>
    <property type="molecule type" value="Genomic_DNA"/>
</dbReference>
<evidence type="ECO:0000313" key="1">
    <source>
        <dbReference type="EMBL" id="RAK69922.1"/>
    </source>
</evidence>
<accession>A0A328BRP0</accession>
<dbReference type="RefSeq" id="WP_111476658.1">
    <property type="nucleotide sequence ID" value="NZ_QHKM01000001.1"/>
</dbReference>
<sequence length="90" mass="10779">MDNIVGIEFYNRTATTLWIEPFCIEVELQPEFEYRVESTETEYGLKMDHDTITFYLQKAYSPKVYRRPVVANVQESIPWELIEDYSFLDL</sequence>
<evidence type="ECO:0000313" key="2">
    <source>
        <dbReference type="Proteomes" id="UP000248553"/>
    </source>
</evidence>
<comment type="caution">
    <text evidence="1">The sequence shown here is derived from an EMBL/GenBank/DDBJ whole genome shotgun (WGS) entry which is preliminary data.</text>
</comment>
<gene>
    <name evidence="1" type="ORF">DLM85_03450</name>
</gene>
<dbReference type="AlphaFoldDB" id="A0A328BRP0"/>
<keyword evidence="2" id="KW-1185">Reference proteome</keyword>
<protein>
    <submittedName>
        <fullName evidence="1">Uncharacterized protein</fullName>
    </submittedName>
</protein>
<name>A0A328BRP0_9BACT</name>
<reference evidence="2" key="1">
    <citation type="submission" date="2018-05" db="EMBL/GenBank/DDBJ databases">
        <authorList>
            <person name="Nie L."/>
        </authorList>
    </citation>
    <scope>NUCLEOTIDE SEQUENCE [LARGE SCALE GENOMIC DNA]</scope>
    <source>
        <strain evidence="2">NL</strain>
    </source>
</reference>
<organism evidence="1 2">
    <name type="scientific">Hymenobacter edaphi</name>
    <dbReference type="NCBI Taxonomy" id="2211146"/>
    <lineage>
        <taxon>Bacteria</taxon>
        <taxon>Pseudomonadati</taxon>
        <taxon>Bacteroidota</taxon>
        <taxon>Cytophagia</taxon>
        <taxon>Cytophagales</taxon>
        <taxon>Hymenobacteraceae</taxon>
        <taxon>Hymenobacter</taxon>
    </lineage>
</organism>
<proteinExistence type="predicted"/>
<dbReference type="Proteomes" id="UP000248553">
    <property type="component" value="Unassembled WGS sequence"/>
</dbReference>